<proteinExistence type="predicted"/>
<dbReference type="Proteomes" id="UP001235939">
    <property type="component" value="Chromosome 19"/>
</dbReference>
<protein>
    <submittedName>
        <fullName evidence="1">ASPRV1</fullName>
    </submittedName>
</protein>
<dbReference type="PANTHER" id="PTHR33194:SF4">
    <property type="entry name" value="CCHC-TYPE DOMAIN-CONTAINING PROTEIN"/>
    <property type="match status" value="1"/>
</dbReference>
<keyword evidence="2" id="KW-1185">Reference proteome</keyword>
<accession>A0ABY6LMF0</accession>
<dbReference type="PANTHER" id="PTHR33194">
    <property type="entry name" value="ZINC KNUCKLE DOMAINCONTAINING PROTEIN"/>
    <property type="match status" value="1"/>
</dbReference>
<dbReference type="EMBL" id="CP092881">
    <property type="protein sequence ID" value="UYV81028.1"/>
    <property type="molecule type" value="Genomic_DNA"/>
</dbReference>
<gene>
    <name evidence="1" type="ORF">LAZ67_19002572</name>
</gene>
<evidence type="ECO:0000313" key="2">
    <source>
        <dbReference type="Proteomes" id="UP001235939"/>
    </source>
</evidence>
<evidence type="ECO:0000313" key="1">
    <source>
        <dbReference type="EMBL" id="UYV81028.1"/>
    </source>
</evidence>
<reference evidence="1 2" key="1">
    <citation type="submission" date="2022-01" db="EMBL/GenBank/DDBJ databases">
        <title>A chromosomal length assembly of Cordylochernes scorpioides.</title>
        <authorList>
            <person name="Zeh D."/>
            <person name="Zeh J."/>
        </authorList>
    </citation>
    <scope>NUCLEOTIDE SEQUENCE [LARGE SCALE GENOMIC DNA]</scope>
    <source>
        <strain evidence="1">IN4F17</strain>
        <tissue evidence="1">Whole Body</tissue>
    </source>
</reference>
<sequence length="157" mass="18670">MDYNVGGMDFHPNKKGGILRKTDEKVLRAIYRHRHKWVSTTFKSFRNPSIFTGEHNQNPEKWLKEYHRVARYNCWDDSMCLANVYFSSKKHRTDEKINSWDIFLKMFSQNFGLYVAQKDQLSEKLKTRAQGKEETSDSYIKDVLHLCRKVNPAMTEN</sequence>
<name>A0ABY6LMF0_9ARAC</name>
<organism evidence="1 2">
    <name type="scientific">Cordylochernes scorpioides</name>
    <dbReference type="NCBI Taxonomy" id="51811"/>
    <lineage>
        <taxon>Eukaryota</taxon>
        <taxon>Metazoa</taxon>
        <taxon>Ecdysozoa</taxon>
        <taxon>Arthropoda</taxon>
        <taxon>Chelicerata</taxon>
        <taxon>Arachnida</taxon>
        <taxon>Pseudoscorpiones</taxon>
        <taxon>Cheliferoidea</taxon>
        <taxon>Chernetidae</taxon>
        <taxon>Cordylochernes</taxon>
    </lineage>
</organism>